<dbReference type="Pfam" id="PF13649">
    <property type="entry name" value="Methyltransf_25"/>
    <property type="match status" value="1"/>
</dbReference>
<feature type="domain" description="Methyltransferase" evidence="1">
    <location>
        <begin position="98"/>
        <end position="165"/>
    </location>
</feature>
<dbReference type="SUPFAM" id="SSF53335">
    <property type="entry name" value="S-adenosyl-L-methionine-dependent methyltransferases"/>
    <property type="match status" value="1"/>
</dbReference>
<reference evidence="3 4" key="1">
    <citation type="journal article" date="2009" name="Stand. Genomic Sci.">
        <title>Complete genome sequence of Stackebrandtia nassauensis type strain (LLR-40K-21).</title>
        <authorList>
            <person name="Munk C."/>
            <person name="Lapidus A."/>
            <person name="Copeland A."/>
            <person name="Jando M."/>
            <person name="Mayilraj S."/>
            <person name="Glavina Del Rio T."/>
            <person name="Nolan M."/>
            <person name="Chen F."/>
            <person name="Lucas S."/>
            <person name="Tice H."/>
            <person name="Cheng J.F."/>
            <person name="Han C."/>
            <person name="Detter J.C."/>
            <person name="Bruce D."/>
            <person name="Goodwin L."/>
            <person name="Chain P."/>
            <person name="Pitluck S."/>
            <person name="Goker M."/>
            <person name="Ovchinikova G."/>
            <person name="Pati A."/>
            <person name="Ivanova N."/>
            <person name="Mavromatis K."/>
            <person name="Chen A."/>
            <person name="Palaniappan K."/>
            <person name="Land M."/>
            <person name="Hauser L."/>
            <person name="Chang Y.J."/>
            <person name="Jeffries C.D."/>
            <person name="Bristow J."/>
            <person name="Eisen J.A."/>
            <person name="Markowitz V."/>
            <person name="Hugenholtz P."/>
            <person name="Kyrpides N.C."/>
            <person name="Klenk H.P."/>
        </authorList>
    </citation>
    <scope>NUCLEOTIDE SEQUENCE [LARGE SCALE GENOMIC DNA]</scope>
    <source>
        <strain evidence="4">DSM 44728 / CIP 108903 / NRRL B-16338 / NBRC 102104 / LLR-40K-21</strain>
    </source>
</reference>
<gene>
    <name evidence="3" type="ordered locus">Snas_1085</name>
</gene>
<dbReference type="eggNOG" id="COG0742">
    <property type="taxonomic scope" value="Bacteria"/>
</dbReference>
<evidence type="ECO:0000259" key="1">
    <source>
        <dbReference type="Pfam" id="PF13649"/>
    </source>
</evidence>
<evidence type="ECO:0008006" key="5">
    <source>
        <dbReference type="Google" id="ProtNLM"/>
    </source>
</evidence>
<sequence length="403" mass="42580">MDIERLNTQTGRALLARADALLAADPRRAAVALRRETDDAALASAALTQAESRRSAVAKFGADAARMFFTRDGLEQASRAVVSDRRARRVAAAGAARVADLCCGIGSDAFALVRQGLRVLAVDSDPATAAVAAASARELGLGDRIEVRCADALATDLSGMDAVFADPARRVNGRRIFDPARYVPPLPALWEAAAAVPLKVGKVGPGIDHAAIPDGAEAEWVSVDGSVVEAALWSGFGDAVRRRATVIGTGQAADGPRVAELTGDGEREAEVGDVGEYLYEPDGAVIRAHLVAELADGLEARLGHEGIAYLYADKLVTTPFATAYRIGDVLPFHVKRLREALRQRGIGRLTIKKRGADVVPEQLRTQLRPSGDGEATLVVTRLAGKHVVLLCQPVATPNRWPTT</sequence>
<dbReference type="AlphaFoldDB" id="D3QA83"/>
<dbReference type="PANTHER" id="PTHR14741:SF32">
    <property type="entry name" value="TRIMETHYLGUANOSINE SYNTHASE"/>
    <property type="match status" value="1"/>
</dbReference>
<dbReference type="EMBL" id="CP001778">
    <property type="protein sequence ID" value="ADD40795.1"/>
    <property type="molecule type" value="Genomic_DNA"/>
</dbReference>
<dbReference type="InterPro" id="IPR041698">
    <property type="entry name" value="Methyltransf_25"/>
</dbReference>
<keyword evidence="4" id="KW-1185">Reference proteome</keyword>
<dbReference type="InterPro" id="IPR029063">
    <property type="entry name" value="SAM-dependent_MTases_sf"/>
</dbReference>
<dbReference type="Proteomes" id="UP000000844">
    <property type="component" value="Chromosome"/>
</dbReference>
<dbReference type="KEGG" id="sna:Snas_1085"/>
<dbReference type="STRING" id="446470.Snas_1085"/>
<dbReference type="InterPro" id="IPR041497">
    <property type="entry name" value="Thump-like"/>
</dbReference>
<name>D3QA83_STANL</name>
<dbReference type="RefSeq" id="WP_013016366.1">
    <property type="nucleotide sequence ID" value="NC_013947.1"/>
</dbReference>
<feature type="domain" description="THUMP-like" evidence="2">
    <location>
        <begin position="321"/>
        <end position="393"/>
    </location>
</feature>
<proteinExistence type="predicted"/>
<evidence type="ECO:0000313" key="4">
    <source>
        <dbReference type="Proteomes" id="UP000000844"/>
    </source>
</evidence>
<evidence type="ECO:0000313" key="3">
    <source>
        <dbReference type="EMBL" id="ADD40795.1"/>
    </source>
</evidence>
<protein>
    <recommendedName>
        <fullName evidence="5">THUMP-like domain-containing protein</fullName>
    </recommendedName>
</protein>
<dbReference type="Pfam" id="PF18096">
    <property type="entry name" value="Thump_like"/>
    <property type="match status" value="1"/>
</dbReference>
<dbReference type="PANTHER" id="PTHR14741">
    <property type="entry name" value="S-ADENOSYLMETHIONINE-DEPENDENT METHYLTRANSFERASE RELATED"/>
    <property type="match status" value="1"/>
</dbReference>
<evidence type="ECO:0000259" key="2">
    <source>
        <dbReference type="Pfam" id="PF18096"/>
    </source>
</evidence>
<dbReference type="Gene3D" id="3.40.50.150">
    <property type="entry name" value="Vaccinia Virus protein VP39"/>
    <property type="match status" value="1"/>
</dbReference>
<accession>D3QA83</accession>
<organism evidence="3 4">
    <name type="scientific">Stackebrandtia nassauensis (strain DSM 44728 / CIP 108903 / NRRL B-16338 / NBRC 102104 / LLR-40K-21)</name>
    <dbReference type="NCBI Taxonomy" id="446470"/>
    <lineage>
        <taxon>Bacteria</taxon>
        <taxon>Bacillati</taxon>
        <taxon>Actinomycetota</taxon>
        <taxon>Actinomycetes</taxon>
        <taxon>Glycomycetales</taxon>
        <taxon>Glycomycetaceae</taxon>
        <taxon>Stackebrandtia</taxon>
    </lineage>
</organism>
<dbReference type="OrthoDB" id="9810570at2"/>
<dbReference type="HOGENOM" id="CLU_038123_1_1_11"/>
<dbReference type="CDD" id="cd02440">
    <property type="entry name" value="AdoMet_MTases"/>
    <property type="match status" value="1"/>
</dbReference>